<evidence type="ECO:0000256" key="1">
    <source>
        <dbReference type="SAM" id="MobiDB-lite"/>
    </source>
</evidence>
<organism evidence="2">
    <name type="scientific">Trypanosoma vivax (strain Y486)</name>
    <dbReference type="NCBI Taxonomy" id="1055687"/>
    <lineage>
        <taxon>Eukaryota</taxon>
        <taxon>Discoba</taxon>
        <taxon>Euglenozoa</taxon>
        <taxon>Kinetoplastea</taxon>
        <taxon>Metakinetoplastina</taxon>
        <taxon>Trypanosomatida</taxon>
        <taxon>Trypanosomatidae</taxon>
        <taxon>Trypanosoma</taxon>
        <taxon>Duttonella</taxon>
    </lineage>
</organism>
<proteinExistence type="predicted"/>
<dbReference type="OMA" id="MRRYAQW"/>
<sequence length="579" mass="64498">MLYNDILHPVNLAWFAYDMLAVVVRSFSPETLVRRRSRRLRRGPGKRGTSRERRGRWGSHVETSSLHSSYAAPDSAKVSATVLLANNLPPQVPWRRVVDEPKSHRGARRSLNDSNDNDRTAPVIEIEERKKGETTQDSFYIHMLDWKDVDISKQLSLLSHVLRAIPVSVLHFLCQLETDVSAMRLMRFSDLNENAMRLLSLNEADLLSPNFIQGFLLTRCLLTMVQRHLLERICFETNIIVQRLRSKRTYRHVMGLAMMLASHTLTDPVANSILSTILLCTVQDYSPVSGPLRYTPVGLCTAALTGGVGVVLELAVVPVSVQFCQRVIVRICEGVEYLFLRRYRSLGQSQGHGIGKQMIIIPSSSVGDLASSGEESGHDSRLTGNRAGILEERPHQGFANDKASHPVLRAIIYRVSAALIAQCLVQHPISVVARVLYGRAVLHATGSLKMYSCAPSAPLTWSRFSEIFGSYERDKNFCGASGGVSVLGLLRRVSHVIGYEINTVYSSVVTCSSQGGAIADLFAQTRNRRGLNLASGLESLELMIRTIASYMPLYTSVHLTAMDKLLSFYMDMWVRLRGD</sequence>
<feature type="region of interest" description="Disordered" evidence="1">
    <location>
        <begin position="95"/>
        <end position="124"/>
    </location>
</feature>
<protein>
    <submittedName>
        <fullName evidence="2">Uncharacterized protein</fullName>
    </submittedName>
</protein>
<dbReference type="VEuPathDB" id="TriTrypDB:TvY486_0500350"/>
<dbReference type="AlphaFoldDB" id="G0TV59"/>
<reference evidence="2" key="1">
    <citation type="journal article" date="2012" name="Proc. Natl. Acad. Sci. U.S.A.">
        <title>Antigenic diversity is generated by distinct evolutionary mechanisms in African trypanosome species.</title>
        <authorList>
            <person name="Jackson A.P."/>
            <person name="Berry A."/>
            <person name="Aslett M."/>
            <person name="Allison H.C."/>
            <person name="Burton P."/>
            <person name="Vavrova-Anderson J."/>
            <person name="Brown R."/>
            <person name="Browne H."/>
            <person name="Corton N."/>
            <person name="Hauser H."/>
            <person name="Gamble J."/>
            <person name="Gilderthorp R."/>
            <person name="Marcello L."/>
            <person name="McQuillan J."/>
            <person name="Otto T.D."/>
            <person name="Quail M.A."/>
            <person name="Sanders M.J."/>
            <person name="van Tonder A."/>
            <person name="Ginger M.L."/>
            <person name="Field M.C."/>
            <person name="Barry J.D."/>
            <person name="Hertz-Fowler C."/>
            <person name="Berriman M."/>
        </authorList>
    </citation>
    <scope>NUCLEOTIDE SEQUENCE</scope>
    <source>
        <strain evidence="2">Y486</strain>
    </source>
</reference>
<gene>
    <name evidence="2" type="ORF">TVY486_0500350</name>
</gene>
<dbReference type="EMBL" id="HE573021">
    <property type="protein sequence ID" value="CCC47825.1"/>
    <property type="molecule type" value="Genomic_DNA"/>
</dbReference>
<evidence type="ECO:0000313" key="2">
    <source>
        <dbReference type="EMBL" id="CCC47825.1"/>
    </source>
</evidence>
<name>G0TV59_TRYVY</name>
<feature type="region of interest" description="Disordered" evidence="1">
    <location>
        <begin position="34"/>
        <end position="60"/>
    </location>
</feature>
<feature type="compositionally biased region" description="Basic residues" evidence="1">
    <location>
        <begin position="34"/>
        <end position="45"/>
    </location>
</feature>
<accession>G0TV59</accession>